<gene>
    <name evidence="1" type="ORF">S06H3_06926</name>
</gene>
<dbReference type="AlphaFoldDB" id="X1KPX6"/>
<evidence type="ECO:0000313" key="1">
    <source>
        <dbReference type="EMBL" id="GAH95685.1"/>
    </source>
</evidence>
<name>X1KPX6_9ZZZZ</name>
<evidence type="ECO:0008006" key="2">
    <source>
        <dbReference type="Google" id="ProtNLM"/>
    </source>
</evidence>
<feature type="non-terminal residue" evidence="1">
    <location>
        <position position="1"/>
    </location>
</feature>
<organism evidence="1">
    <name type="scientific">marine sediment metagenome</name>
    <dbReference type="NCBI Taxonomy" id="412755"/>
    <lineage>
        <taxon>unclassified sequences</taxon>
        <taxon>metagenomes</taxon>
        <taxon>ecological metagenomes</taxon>
    </lineage>
</organism>
<reference evidence="1" key="1">
    <citation type="journal article" date="2014" name="Front. Microbiol.">
        <title>High frequency of phylogenetically diverse reductive dehalogenase-homologous genes in deep subseafloor sedimentary metagenomes.</title>
        <authorList>
            <person name="Kawai M."/>
            <person name="Futagami T."/>
            <person name="Toyoda A."/>
            <person name="Takaki Y."/>
            <person name="Nishi S."/>
            <person name="Hori S."/>
            <person name="Arai W."/>
            <person name="Tsubouchi T."/>
            <person name="Morono Y."/>
            <person name="Uchiyama I."/>
            <person name="Ito T."/>
            <person name="Fujiyama A."/>
            <person name="Inagaki F."/>
            <person name="Takami H."/>
        </authorList>
    </citation>
    <scope>NUCLEOTIDE SEQUENCE</scope>
    <source>
        <strain evidence="1">Expedition CK06-06</strain>
    </source>
</reference>
<accession>X1KPX6</accession>
<comment type="caution">
    <text evidence="1">The sequence shown here is derived from an EMBL/GenBank/DDBJ whole genome shotgun (WGS) entry which is preliminary data.</text>
</comment>
<proteinExistence type="predicted"/>
<sequence>NQEEKIIMGNEKTEIIELDENDFLKCIKEAGLESSLTNYTQRIGDKRVSEGLKSYEKNKQRDSLTEKERITELENEIKSLKNGIAKGDLDTLIKTELKKEGLNEDLIKYIRVEDSDKVVESVKALKEDILNLKQKEIDIKLKEGEIPKKGETIAVDSVMEKFVEGKNVGKTGSPFEGKEAENKGD</sequence>
<protein>
    <recommendedName>
        <fullName evidence="2">Phage minor structural protein GP20</fullName>
    </recommendedName>
</protein>
<dbReference type="EMBL" id="BARV01002748">
    <property type="protein sequence ID" value="GAH95685.1"/>
    <property type="molecule type" value="Genomic_DNA"/>
</dbReference>